<dbReference type="EMBL" id="ATGI01000017">
    <property type="protein sequence ID" value="EPF74655.1"/>
    <property type="molecule type" value="Genomic_DNA"/>
</dbReference>
<feature type="compositionally biased region" description="Basic and acidic residues" evidence="1">
    <location>
        <begin position="10"/>
        <end position="22"/>
    </location>
</feature>
<proteinExistence type="predicted"/>
<evidence type="ECO:0000313" key="2">
    <source>
        <dbReference type="EMBL" id="EPF74655.1"/>
    </source>
</evidence>
<protein>
    <submittedName>
        <fullName evidence="2">Uncharacterized protein</fullName>
    </submittedName>
</protein>
<comment type="caution">
    <text evidence="2">The sequence shown here is derived from an EMBL/GenBank/DDBJ whole genome shotgun (WGS) entry which is preliminary data.</text>
</comment>
<organism evidence="2 3">
    <name type="scientific">Acinetobacter rudis CIP 110305</name>
    <dbReference type="NCBI Taxonomy" id="421052"/>
    <lineage>
        <taxon>Bacteria</taxon>
        <taxon>Pseudomonadati</taxon>
        <taxon>Pseudomonadota</taxon>
        <taxon>Gammaproteobacteria</taxon>
        <taxon>Moraxellales</taxon>
        <taxon>Moraxellaceae</taxon>
        <taxon>Acinetobacter</taxon>
    </lineage>
</organism>
<dbReference type="AlphaFoldDB" id="S3N3T4"/>
<gene>
    <name evidence="2" type="ORF">F945_01422</name>
</gene>
<dbReference type="HOGENOM" id="CLU_2662770_0_0_6"/>
<name>S3N3T4_9GAMM</name>
<sequence>MAEAANAQSDADHLSKQLDKAKSRMPIAPRETIIKYINTSLDLLKKCIAEYRTMAETADGCVVNVGRLSKGGLSS</sequence>
<accession>S3N3T4</accession>
<keyword evidence="3" id="KW-1185">Reference proteome</keyword>
<evidence type="ECO:0000313" key="3">
    <source>
        <dbReference type="Proteomes" id="UP000014568"/>
    </source>
</evidence>
<evidence type="ECO:0000256" key="1">
    <source>
        <dbReference type="SAM" id="MobiDB-lite"/>
    </source>
</evidence>
<feature type="region of interest" description="Disordered" evidence="1">
    <location>
        <begin position="1"/>
        <end position="23"/>
    </location>
</feature>
<dbReference type="RefSeq" id="WP_016655831.1">
    <property type="nucleotide sequence ID" value="NZ_KE340352.1"/>
</dbReference>
<reference evidence="2 3" key="1">
    <citation type="submission" date="2013-06" db="EMBL/GenBank/DDBJ databases">
        <title>The Genome Sequence of Acinetobacter rudis CIP 110305.</title>
        <authorList>
            <consortium name="The Broad Institute Genome Sequencing Platform"/>
            <consortium name="The Broad Institute Genome Sequencing Center for Infectious Disease"/>
            <person name="Cerqueira G."/>
            <person name="Feldgarden M."/>
            <person name="Courvalin P."/>
            <person name="Perichon B."/>
            <person name="Grillot-Courvalin C."/>
            <person name="Clermont D."/>
            <person name="Rocha E."/>
            <person name="Yoon E.-J."/>
            <person name="Nemec A."/>
            <person name="Young S.K."/>
            <person name="Zeng Q."/>
            <person name="Gargeya S."/>
            <person name="Fitzgerald M."/>
            <person name="Abouelleil A."/>
            <person name="Alvarado L."/>
            <person name="Berlin A.M."/>
            <person name="Chapman S.B."/>
            <person name="Dewar J."/>
            <person name="Goldberg J."/>
            <person name="Griggs A."/>
            <person name="Gujja S."/>
            <person name="Hansen M."/>
            <person name="Howarth C."/>
            <person name="Imamovic A."/>
            <person name="Larimer J."/>
            <person name="McCowan C."/>
            <person name="Murphy C."/>
            <person name="Pearson M."/>
            <person name="Priest M."/>
            <person name="Roberts A."/>
            <person name="Saif S."/>
            <person name="Shea T."/>
            <person name="Sykes S."/>
            <person name="Wortman J."/>
            <person name="Nusbaum C."/>
            <person name="Birren B."/>
        </authorList>
    </citation>
    <scope>NUCLEOTIDE SEQUENCE [LARGE SCALE GENOMIC DNA]</scope>
    <source>
        <strain evidence="2 3">CIP 110305</strain>
    </source>
</reference>
<dbReference type="Proteomes" id="UP000014568">
    <property type="component" value="Unassembled WGS sequence"/>
</dbReference>